<dbReference type="EMBL" id="JANYMP010000028">
    <property type="protein sequence ID" value="MCS7483061.1"/>
    <property type="molecule type" value="Genomic_DNA"/>
</dbReference>
<accession>A0A9X3AIV3</accession>
<protein>
    <submittedName>
        <fullName evidence="3">NACHT domain-containing protein</fullName>
    </submittedName>
</protein>
<feature type="transmembrane region" description="Helical" evidence="1">
    <location>
        <begin position="550"/>
        <end position="571"/>
    </location>
</feature>
<dbReference type="InterPro" id="IPR027417">
    <property type="entry name" value="P-loop_NTPase"/>
</dbReference>
<dbReference type="Proteomes" id="UP001141259">
    <property type="component" value="Unassembled WGS sequence"/>
</dbReference>
<organism evidence="3 4">
    <name type="scientific">Umezawaea endophytica</name>
    <dbReference type="NCBI Taxonomy" id="1654476"/>
    <lineage>
        <taxon>Bacteria</taxon>
        <taxon>Bacillati</taxon>
        <taxon>Actinomycetota</taxon>
        <taxon>Actinomycetes</taxon>
        <taxon>Pseudonocardiales</taxon>
        <taxon>Pseudonocardiaceae</taxon>
        <taxon>Umezawaea</taxon>
    </lineage>
</organism>
<dbReference type="PROSITE" id="PS50837">
    <property type="entry name" value="NACHT"/>
    <property type="match status" value="1"/>
</dbReference>
<feature type="domain" description="NACHT" evidence="2">
    <location>
        <begin position="135"/>
        <end position="255"/>
    </location>
</feature>
<proteinExistence type="predicted"/>
<feature type="transmembrane region" description="Helical" evidence="1">
    <location>
        <begin position="577"/>
        <end position="598"/>
    </location>
</feature>
<evidence type="ECO:0000313" key="3">
    <source>
        <dbReference type="EMBL" id="MCS7483061.1"/>
    </source>
</evidence>
<dbReference type="InterPro" id="IPR007111">
    <property type="entry name" value="NACHT_NTPase"/>
</dbReference>
<keyword evidence="1" id="KW-0472">Membrane</keyword>
<dbReference type="RefSeq" id="WP_259628521.1">
    <property type="nucleotide sequence ID" value="NZ_JANYMP010000028.1"/>
</dbReference>
<reference evidence="3" key="1">
    <citation type="submission" date="2022-08" db="EMBL/GenBank/DDBJ databases">
        <authorList>
            <person name="Tistechok S."/>
            <person name="Samborskyy M."/>
            <person name="Roman I."/>
        </authorList>
    </citation>
    <scope>NUCLEOTIDE SEQUENCE</scope>
    <source>
        <strain evidence="3">DSM 103496</strain>
    </source>
</reference>
<dbReference type="Gene3D" id="3.40.50.300">
    <property type="entry name" value="P-loop containing nucleotide triphosphate hydrolases"/>
    <property type="match status" value="1"/>
</dbReference>
<evidence type="ECO:0000259" key="2">
    <source>
        <dbReference type="PROSITE" id="PS50837"/>
    </source>
</evidence>
<keyword evidence="1" id="KW-1133">Transmembrane helix</keyword>
<dbReference type="SUPFAM" id="SSF52540">
    <property type="entry name" value="P-loop containing nucleoside triphosphate hydrolases"/>
    <property type="match status" value="1"/>
</dbReference>
<feature type="transmembrane region" description="Helical" evidence="1">
    <location>
        <begin position="36"/>
        <end position="55"/>
    </location>
</feature>
<evidence type="ECO:0000313" key="4">
    <source>
        <dbReference type="Proteomes" id="UP001141259"/>
    </source>
</evidence>
<feature type="transmembrane region" description="Helical" evidence="1">
    <location>
        <begin position="449"/>
        <end position="470"/>
    </location>
</feature>
<keyword evidence="4" id="KW-1185">Reference proteome</keyword>
<feature type="transmembrane region" description="Helical" evidence="1">
    <location>
        <begin position="419"/>
        <end position="443"/>
    </location>
</feature>
<name>A0A9X3AIV3_9PSEU</name>
<keyword evidence="1" id="KW-0812">Transmembrane</keyword>
<dbReference type="Pfam" id="PF05729">
    <property type="entry name" value="NACHT"/>
    <property type="match status" value="1"/>
</dbReference>
<dbReference type="AlphaFoldDB" id="A0A9X3AIV3"/>
<evidence type="ECO:0000256" key="1">
    <source>
        <dbReference type="SAM" id="Phobius"/>
    </source>
</evidence>
<sequence length="671" mass="72744">MSRLRQRAVLTGCAVAALLALVGLFATGAGVDPHLWLGGLAVAFLVFLAVLDPWLHRRRAAGLATEQNLDAAAKALATALHLQWAEECTARKLTERGDLLDLHWTATELDVSDRPAAPSGHSDGVVGAFERQPHHRIVVIGEPGSGKSTVAMLLTIGLLDRYLDGAVPVLLPLSTWDPAVEDVRTWMTRRLYEDHPALRNTELYGSYAADLLVEQRRVFPILDGLDEIPDARRADAMERINRAFPVKSPLVITSRIDEFVDTVSRVGAVPGADVVELHPLDQEEVTAYLRAGADPVKAASWEPIFLHLRAEPDGHLAEVLSVPLMVWLASTVYGTGVGEPSELLDRTRFADHKAIEDHLVDSLVERVFGNVDTAYQAHASQAWPRDQARRWLGFLARQMRRQGVRELAWWDLRRSVGNVWLAVLGALAVGSIGGFGVGWLMAYAGTPKIAPLTGLIAGAVVAVAALTASGRTFRARTAKPRLGVWRSLVVTSGTIGTATGLAFGALYGLSAGLVVGLGLAVATALRFATASSAELTHPSSPQWTMSRDRVAVWTGSLVLGVVFGAAAAMVFGVNQTGMIGLGLSSGLLLGFALSVLHLRWWWFTVARIWLAARMNLPWELMVFLDDARKLGVLRQAGACYQFRHALVQDRLADKPLPRRIQLIPRATPSPR</sequence>
<comment type="caution">
    <text evidence="3">The sequence shown here is derived from an EMBL/GenBank/DDBJ whole genome shotgun (WGS) entry which is preliminary data.</text>
</comment>
<feature type="transmembrane region" description="Helical" evidence="1">
    <location>
        <begin position="509"/>
        <end position="529"/>
    </location>
</feature>
<feature type="transmembrane region" description="Helical" evidence="1">
    <location>
        <begin position="482"/>
        <end position="503"/>
    </location>
</feature>
<gene>
    <name evidence="3" type="ORF">NZH93_39955</name>
</gene>